<dbReference type="InterPro" id="IPR036770">
    <property type="entry name" value="Ankyrin_rpt-contain_sf"/>
</dbReference>
<comment type="caution">
    <text evidence="4">The sequence shown here is derived from an EMBL/GenBank/DDBJ whole genome shotgun (WGS) entry which is preliminary data.</text>
</comment>
<evidence type="ECO:0000313" key="5">
    <source>
        <dbReference type="Proteomes" id="UP000186817"/>
    </source>
</evidence>
<dbReference type="PANTHER" id="PTHR24173:SF74">
    <property type="entry name" value="ANKYRIN REPEAT DOMAIN-CONTAINING PROTEIN 16"/>
    <property type="match status" value="1"/>
</dbReference>
<dbReference type="AlphaFoldDB" id="A0A1Q9EUJ7"/>
<dbReference type="Proteomes" id="UP000186817">
    <property type="component" value="Unassembled WGS sequence"/>
</dbReference>
<dbReference type="SMART" id="SM00248">
    <property type="entry name" value="ANK"/>
    <property type="match status" value="6"/>
</dbReference>
<dbReference type="OrthoDB" id="341259at2759"/>
<dbReference type="EMBL" id="LSRX01000065">
    <property type="protein sequence ID" value="OLQ11106.1"/>
    <property type="molecule type" value="Genomic_DNA"/>
</dbReference>
<name>A0A1Q9EUJ7_SYMMI</name>
<dbReference type="Pfam" id="PF00023">
    <property type="entry name" value="Ank"/>
    <property type="match status" value="1"/>
</dbReference>
<protein>
    <submittedName>
        <fullName evidence="4">Ankyrin repeat domain-containing protein 50</fullName>
    </submittedName>
</protein>
<dbReference type="Gene3D" id="1.25.40.20">
    <property type="entry name" value="Ankyrin repeat-containing domain"/>
    <property type="match status" value="3"/>
</dbReference>
<feature type="repeat" description="ANK" evidence="3">
    <location>
        <begin position="216"/>
        <end position="248"/>
    </location>
</feature>
<keyword evidence="1" id="KW-0677">Repeat</keyword>
<dbReference type="InterPro" id="IPR002110">
    <property type="entry name" value="Ankyrin_rpt"/>
</dbReference>
<feature type="repeat" description="ANK" evidence="3">
    <location>
        <begin position="150"/>
        <end position="182"/>
    </location>
</feature>
<evidence type="ECO:0000256" key="2">
    <source>
        <dbReference type="ARBA" id="ARBA00023043"/>
    </source>
</evidence>
<dbReference type="OMA" id="AGRCALM"/>
<dbReference type="PROSITE" id="PS50088">
    <property type="entry name" value="ANK_REPEAT"/>
    <property type="match status" value="5"/>
</dbReference>
<feature type="repeat" description="ANK" evidence="3">
    <location>
        <begin position="117"/>
        <end position="149"/>
    </location>
</feature>
<sequence length="339" mass="36443">MLRITLLSGEELTSLPLAELSDVKALKQRLHQQHGLPPRFRLFTKAVSEGQQQELDVAVSDGKVAKVEALLQLRMDPDAPKDVDGSTPLMRASKCGHADVVQLLLEAGAEKDFRDLSGGTALMCAACSGRVSVVRLLLGAGAQKDVHDLLGNTAVILAGFYGRAPVMQLLLKAGAQVDFRDNDGRTALMDAACNGHSRVVRLLLEASAQMDAGDSQGRTALMDAACNGHDPVVWRLREAGAQMDARDSQGRTALMDAECNCQILDADAQKNPCDDEGQTLLMMATEHDVLPPMEASATNVQEGNGCRARKSGELRNSLASLRFWEPQRQDGRESCEAAT</sequence>
<evidence type="ECO:0000256" key="1">
    <source>
        <dbReference type="ARBA" id="ARBA00022737"/>
    </source>
</evidence>
<reference evidence="4 5" key="1">
    <citation type="submission" date="2016-02" db="EMBL/GenBank/DDBJ databases">
        <title>Genome analysis of coral dinoflagellate symbionts highlights evolutionary adaptations to a symbiotic lifestyle.</title>
        <authorList>
            <person name="Aranda M."/>
            <person name="Li Y."/>
            <person name="Liew Y.J."/>
            <person name="Baumgarten S."/>
            <person name="Simakov O."/>
            <person name="Wilson M."/>
            <person name="Piel J."/>
            <person name="Ashoor H."/>
            <person name="Bougouffa S."/>
            <person name="Bajic V.B."/>
            <person name="Ryu T."/>
            <person name="Ravasi T."/>
            <person name="Bayer T."/>
            <person name="Micklem G."/>
            <person name="Kim H."/>
            <person name="Bhak J."/>
            <person name="Lajeunesse T.C."/>
            <person name="Voolstra C.R."/>
        </authorList>
    </citation>
    <scope>NUCLEOTIDE SEQUENCE [LARGE SCALE GENOMIC DNA]</scope>
    <source>
        <strain evidence="4 5">CCMP2467</strain>
    </source>
</reference>
<evidence type="ECO:0000313" key="4">
    <source>
        <dbReference type="EMBL" id="OLQ11106.1"/>
    </source>
</evidence>
<keyword evidence="5" id="KW-1185">Reference proteome</keyword>
<keyword evidence="2 3" id="KW-0040">ANK repeat</keyword>
<dbReference type="PANTHER" id="PTHR24173">
    <property type="entry name" value="ANKYRIN REPEAT CONTAINING"/>
    <property type="match status" value="1"/>
</dbReference>
<accession>A0A1Q9EUJ7</accession>
<organism evidence="4 5">
    <name type="scientific">Symbiodinium microadriaticum</name>
    <name type="common">Dinoflagellate</name>
    <name type="synonym">Zooxanthella microadriatica</name>
    <dbReference type="NCBI Taxonomy" id="2951"/>
    <lineage>
        <taxon>Eukaryota</taxon>
        <taxon>Sar</taxon>
        <taxon>Alveolata</taxon>
        <taxon>Dinophyceae</taxon>
        <taxon>Suessiales</taxon>
        <taxon>Symbiodiniaceae</taxon>
        <taxon>Symbiodinium</taxon>
    </lineage>
</organism>
<feature type="repeat" description="ANK" evidence="3">
    <location>
        <begin position="84"/>
        <end position="116"/>
    </location>
</feature>
<dbReference type="SUPFAM" id="SSF48403">
    <property type="entry name" value="Ankyrin repeat"/>
    <property type="match status" value="1"/>
</dbReference>
<dbReference type="Pfam" id="PF12796">
    <property type="entry name" value="Ank_2"/>
    <property type="match status" value="2"/>
</dbReference>
<evidence type="ECO:0000256" key="3">
    <source>
        <dbReference type="PROSITE-ProRule" id="PRU00023"/>
    </source>
</evidence>
<proteinExistence type="predicted"/>
<dbReference type="PROSITE" id="PS50297">
    <property type="entry name" value="ANK_REP_REGION"/>
    <property type="match status" value="5"/>
</dbReference>
<gene>
    <name evidence="4" type="primary">ANKRD50</name>
    <name evidence="4" type="ORF">AK812_SmicGene5071</name>
</gene>
<feature type="repeat" description="ANK" evidence="3">
    <location>
        <begin position="183"/>
        <end position="215"/>
    </location>
</feature>